<evidence type="ECO:0000313" key="1">
    <source>
        <dbReference type="EMBL" id="PRP75605.1"/>
    </source>
</evidence>
<evidence type="ECO:0000313" key="2">
    <source>
        <dbReference type="Proteomes" id="UP000241769"/>
    </source>
</evidence>
<protein>
    <submittedName>
        <fullName evidence="1">Uncharacterized protein</fullName>
    </submittedName>
</protein>
<keyword evidence="2" id="KW-1185">Reference proteome</keyword>
<dbReference type="AlphaFoldDB" id="A0A2P6MV69"/>
<dbReference type="InParanoid" id="A0A2P6MV69"/>
<sequence>MASFHKPYSELIKSYRTALSHLRVLIATTSQPKDLLIFGGEGNAIISPILVRPSLNHKQEPDHIDSQDTGTMRDASPKENEIQMRFAGDLHLFGAWRKLNPDTIQYSYHCCASSFSASNLSATGGRYHRDECINFEYNKTRVGVISSALSSDITKADCPPDSTVLEWTILLRSDRYTKCTTQVNYQLLILSSPSDQVQEQ</sequence>
<dbReference type="EMBL" id="MDYQ01000372">
    <property type="protein sequence ID" value="PRP75605.1"/>
    <property type="molecule type" value="Genomic_DNA"/>
</dbReference>
<proteinExistence type="predicted"/>
<gene>
    <name evidence="1" type="ORF">PROFUN_07971</name>
</gene>
<organism evidence="1 2">
    <name type="scientific">Planoprotostelium fungivorum</name>
    <dbReference type="NCBI Taxonomy" id="1890364"/>
    <lineage>
        <taxon>Eukaryota</taxon>
        <taxon>Amoebozoa</taxon>
        <taxon>Evosea</taxon>
        <taxon>Variosea</taxon>
        <taxon>Cavosteliida</taxon>
        <taxon>Cavosteliaceae</taxon>
        <taxon>Planoprotostelium</taxon>
    </lineage>
</organism>
<reference evidence="1 2" key="1">
    <citation type="journal article" date="2018" name="Genome Biol. Evol.">
        <title>Multiple Roots of Fruiting Body Formation in Amoebozoa.</title>
        <authorList>
            <person name="Hillmann F."/>
            <person name="Forbes G."/>
            <person name="Novohradska S."/>
            <person name="Ferling I."/>
            <person name="Riege K."/>
            <person name="Groth M."/>
            <person name="Westermann M."/>
            <person name="Marz M."/>
            <person name="Spaller T."/>
            <person name="Winckler T."/>
            <person name="Schaap P."/>
            <person name="Glockner G."/>
        </authorList>
    </citation>
    <scope>NUCLEOTIDE SEQUENCE [LARGE SCALE GENOMIC DNA]</scope>
    <source>
        <strain evidence="1 2">Jena</strain>
    </source>
</reference>
<comment type="caution">
    <text evidence="1">The sequence shown here is derived from an EMBL/GenBank/DDBJ whole genome shotgun (WGS) entry which is preliminary data.</text>
</comment>
<name>A0A2P6MV69_9EUKA</name>
<accession>A0A2P6MV69</accession>
<dbReference type="Proteomes" id="UP000241769">
    <property type="component" value="Unassembled WGS sequence"/>
</dbReference>